<evidence type="ECO:0008006" key="3">
    <source>
        <dbReference type="Google" id="ProtNLM"/>
    </source>
</evidence>
<dbReference type="SUPFAM" id="SSF89155">
    <property type="entry name" value="TorD-like"/>
    <property type="match status" value="1"/>
</dbReference>
<accession>A0A6N7RIT0</accession>
<gene>
    <name evidence="1" type="ORF">GJG86_00235</name>
</gene>
<name>A0A6N7RIT0_9ACTN</name>
<dbReference type="RefSeq" id="WP_154331865.1">
    <property type="nucleotide sequence ID" value="NZ_VTFY01000001.1"/>
</dbReference>
<dbReference type="Gene3D" id="1.10.3480.10">
    <property type="entry name" value="TorD-like"/>
    <property type="match status" value="1"/>
</dbReference>
<dbReference type="InterPro" id="IPR020945">
    <property type="entry name" value="DMSO/NO3_reduct_chaperone"/>
</dbReference>
<keyword evidence="2" id="KW-1185">Reference proteome</keyword>
<evidence type="ECO:0000313" key="1">
    <source>
        <dbReference type="EMBL" id="MRX80932.1"/>
    </source>
</evidence>
<protein>
    <recommendedName>
        <fullName evidence="3">Molecular chaperone TorD</fullName>
    </recommendedName>
</protein>
<dbReference type="Pfam" id="PF02613">
    <property type="entry name" value="Nitrate_red_del"/>
    <property type="match status" value="1"/>
</dbReference>
<dbReference type="Proteomes" id="UP000438093">
    <property type="component" value="Unassembled WGS sequence"/>
</dbReference>
<reference evidence="2" key="1">
    <citation type="submission" date="2019-08" db="EMBL/GenBank/DDBJ databases">
        <title>Arthrobacter sp. nov., isolated from plateau pika and Tibetan wild ass.</title>
        <authorList>
            <person name="Ge Y."/>
        </authorList>
    </citation>
    <scope>NUCLEOTIDE SEQUENCE [LARGE SCALE GENOMIC DNA]</scope>
    <source>
        <strain evidence="2">HF-4214</strain>
    </source>
</reference>
<organism evidence="1 2">
    <name type="scientific">Eggerthella guodeyinii</name>
    <dbReference type="NCBI Taxonomy" id="2690837"/>
    <lineage>
        <taxon>Bacteria</taxon>
        <taxon>Bacillati</taxon>
        <taxon>Actinomycetota</taxon>
        <taxon>Coriobacteriia</taxon>
        <taxon>Eggerthellales</taxon>
        <taxon>Eggerthellaceae</taxon>
        <taxon>Eggerthella</taxon>
    </lineage>
</organism>
<dbReference type="AlphaFoldDB" id="A0A6N7RIT0"/>
<comment type="caution">
    <text evidence="1">The sequence shown here is derived from an EMBL/GenBank/DDBJ whole genome shotgun (WGS) entry which is preliminary data.</text>
</comment>
<dbReference type="EMBL" id="VTFY01000001">
    <property type="protein sequence ID" value="MRX80932.1"/>
    <property type="molecule type" value="Genomic_DNA"/>
</dbReference>
<sequence>MGDTGSPCLEDELRGFAAVAEACARALVNEPSSDVVRDVRRVARALGMTRFDRVEPGAALRQRYYDRFFVSAGPLFAPLVESCVRGAQVQGGRRSFGVAGGPAADHALRCYRAVGFDYRALEGFAPAVAQLRPDSMACELAFMASLARCACEGGDDAAAARSVELLRRFAREHAAGWFGAAAEALRRADDDFYAGVCALAAEAADVWAQ</sequence>
<evidence type="ECO:0000313" key="2">
    <source>
        <dbReference type="Proteomes" id="UP000438093"/>
    </source>
</evidence>
<dbReference type="InterPro" id="IPR036411">
    <property type="entry name" value="TorD-like_sf"/>
</dbReference>
<proteinExistence type="predicted"/>